<evidence type="ECO:0000313" key="5">
    <source>
        <dbReference type="Proteomes" id="UP001388673"/>
    </source>
</evidence>
<dbReference type="SUPFAM" id="SSF49764">
    <property type="entry name" value="HSP20-like chaperones"/>
    <property type="match status" value="1"/>
</dbReference>
<feature type="region of interest" description="Disordered" evidence="1">
    <location>
        <begin position="96"/>
        <end position="169"/>
    </location>
</feature>
<reference evidence="4 5" key="1">
    <citation type="journal article" date="2024" name="bioRxiv">
        <title>Comparative genomics of Cryptococcus and Kwoniella reveals pathogenesis evolution and contrasting karyotype dynamics via intercentromeric recombination or chromosome fusion.</title>
        <authorList>
            <person name="Coelho M.A."/>
            <person name="David-Palma M."/>
            <person name="Shea T."/>
            <person name="Bowers K."/>
            <person name="McGinley-Smith S."/>
            <person name="Mohammad A.W."/>
            <person name="Gnirke A."/>
            <person name="Yurkov A.M."/>
            <person name="Nowrousian M."/>
            <person name="Sun S."/>
            <person name="Cuomo C.A."/>
            <person name="Heitman J."/>
        </authorList>
    </citation>
    <scope>NUCLEOTIDE SEQUENCE [LARGE SCALE GENOMIC DNA]</scope>
    <source>
        <strain evidence="4 5">CBS 13917</strain>
    </source>
</reference>
<evidence type="ECO:0008006" key="6">
    <source>
        <dbReference type="Google" id="ProtNLM"/>
    </source>
</evidence>
<dbReference type="Pfam" id="PF05002">
    <property type="entry name" value="SGS"/>
    <property type="match status" value="1"/>
</dbReference>
<accession>A0AAW0Z5J2</accession>
<dbReference type="Pfam" id="PF04969">
    <property type="entry name" value="CS"/>
    <property type="match status" value="1"/>
</dbReference>
<dbReference type="InterPro" id="IPR008978">
    <property type="entry name" value="HSP20-like_chaperone"/>
</dbReference>
<dbReference type="PANTHER" id="PTHR45862">
    <property type="entry name" value="PROTEIN SGT1 HOMOLOG"/>
    <property type="match status" value="1"/>
</dbReference>
<dbReference type="InterPro" id="IPR044563">
    <property type="entry name" value="Sgt1-like"/>
</dbReference>
<organism evidence="4 5">
    <name type="scientific">Kwoniella newhampshirensis</name>
    <dbReference type="NCBI Taxonomy" id="1651941"/>
    <lineage>
        <taxon>Eukaryota</taxon>
        <taxon>Fungi</taxon>
        <taxon>Dikarya</taxon>
        <taxon>Basidiomycota</taxon>
        <taxon>Agaricomycotina</taxon>
        <taxon>Tremellomycetes</taxon>
        <taxon>Tremellales</taxon>
        <taxon>Cryptococcaceae</taxon>
        <taxon>Kwoniella</taxon>
    </lineage>
</organism>
<proteinExistence type="predicted"/>
<dbReference type="RefSeq" id="XP_066805642.1">
    <property type="nucleotide sequence ID" value="XM_066944441.1"/>
</dbReference>
<dbReference type="GO" id="GO:0051087">
    <property type="term" value="F:protein-folding chaperone binding"/>
    <property type="evidence" value="ECO:0007669"/>
    <property type="project" value="InterPro"/>
</dbReference>
<feature type="domain" description="CS" evidence="3">
    <location>
        <begin position="5"/>
        <end position="101"/>
    </location>
</feature>
<name>A0AAW0Z5J2_9TREE</name>
<sequence length="249" mass="27092">MTRDVPLPRYDYYQTPEQLIVAVYVKGYGTPTLKDEVKVDFQSNAVIITLPPLDGSDEAKRIALEPLWASIVPERSTIRVLSTKIELKLAKTSPLNWPTLLSDPSKPTPSSSSTMTPPVSNAMTTSPPAEPEASSSTTRPSSESTPTDPEPATRKTVNSLSSSSKKNWDKVIDDELDEGDPSKDPNAGGDAALQKFFSQIYAGADDDTKRAMIKSFTESGGTTLSTDWSNIGKEQTPIRPPEGMEVRKM</sequence>
<dbReference type="KEGG" id="kne:92178573"/>
<dbReference type="PROSITE" id="PS51203">
    <property type="entry name" value="CS"/>
    <property type="match status" value="1"/>
</dbReference>
<comment type="caution">
    <text evidence="4">The sequence shown here is derived from an EMBL/GenBank/DDBJ whole genome shotgun (WGS) entry which is preliminary data.</text>
</comment>
<gene>
    <name evidence="4" type="ORF">IAR55_001314</name>
</gene>
<protein>
    <recommendedName>
        <fullName evidence="6">SGS-domain-containing protein</fullName>
    </recommendedName>
</protein>
<dbReference type="GeneID" id="92178573"/>
<evidence type="ECO:0000256" key="1">
    <source>
        <dbReference type="SAM" id="MobiDB-lite"/>
    </source>
</evidence>
<keyword evidence="5" id="KW-1185">Reference proteome</keyword>
<dbReference type="InterPro" id="IPR007052">
    <property type="entry name" value="CS_dom"/>
</dbReference>
<dbReference type="InterPro" id="IPR007699">
    <property type="entry name" value="SGS_dom"/>
</dbReference>
<feature type="domain" description="SGS" evidence="2">
    <location>
        <begin position="157"/>
        <end position="249"/>
    </location>
</feature>
<evidence type="ECO:0000313" key="4">
    <source>
        <dbReference type="EMBL" id="KAK8866163.1"/>
    </source>
</evidence>
<feature type="compositionally biased region" description="Low complexity" evidence="1">
    <location>
        <begin position="98"/>
        <end position="147"/>
    </location>
</feature>
<dbReference type="Gene3D" id="2.60.40.790">
    <property type="match status" value="1"/>
</dbReference>
<dbReference type="PROSITE" id="PS51048">
    <property type="entry name" value="SGS"/>
    <property type="match status" value="1"/>
</dbReference>
<dbReference type="EMBL" id="JBCAWK010000002">
    <property type="protein sequence ID" value="KAK8866163.1"/>
    <property type="molecule type" value="Genomic_DNA"/>
</dbReference>
<evidence type="ECO:0000259" key="3">
    <source>
        <dbReference type="PROSITE" id="PS51203"/>
    </source>
</evidence>
<dbReference type="CDD" id="cd06466">
    <property type="entry name" value="p23_CS_SGT1_like"/>
    <property type="match status" value="1"/>
</dbReference>
<dbReference type="Proteomes" id="UP001388673">
    <property type="component" value="Unassembled WGS sequence"/>
</dbReference>
<feature type="compositionally biased region" description="Polar residues" evidence="1">
    <location>
        <begin position="155"/>
        <end position="165"/>
    </location>
</feature>
<evidence type="ECO:0000259" key="2">
    <source>
        <dbReference type="PROSITE" id="PS51048"/>
    </source>
</evidence>
<feature type="region of interest" description="Disordered" evidence="1">
    <location>
        <begin position="217"/>
        <end position="249"/>
    </location>
</feature>
<dbReference type="AlphaFoldDB" id="A0AAW0Z5J2"/>
<feature type="compositionally biased region" description="Polar residues" evidence="1">
    <location>
        <begin position="217"/>
        <end position="233"/>
    </location>
</feature>